<reference evidence="2" key="1">
    <citation type="submission" date="2017-06" db="EMBL/GenBank/DDBJ databases">
        <authorList>
            <person name="Furmanczyk E.M."/>
        </authorList>
    </citation>
    <scope>NUCLEOTIDE SEQUENCE [LARGE SCALE GENOMIC DNA]</scope>
    <source>
        <strain evidence="2">AP3_16</strain>
    </source>
</reference>
<gene>
    <name evidence="1" type="ORF">CD175_17845</name>
</gene>
<keyword evidence="2" id="KW-1185">Reference proteome</keyword>
<name>A0A2S6FL02_9PSED</name>
<sequence>MNKVGINAIPVGASLLAIADSHSTSMLAGLPLSRASSLPQRVLRWALDRIFLSRRPYSRQDYVTANALFKPENPTTCATEANT</sequence>
<organism evidence="1 2">
    <name type="scientific">Pseudomonas laurylsulfatiphila</name>
    <dbReference type="NCBI Taxonomy" id="2011015"/>
    <lineage>
        <taxon>Bacteria</taxon>
        <taxon>Pseudomonadati</taxon>
        <taxon>Pseudomonadota</taxon>
        <taxon>Gammaproteobacteria</taxon>
        <taxon>Pseudomonadales</taxon>
        <taxon>Pseudomonadaceae</taxon>
        <taxon>Pseudomonas</taxon>
    </lineage>
</organism>
<evidence type="ECO:0000313" key="1">
    <source>
        <dbReference type="EMBL" id="PPK38101.1"/>
    </source>
</evidence>
<evidence type="ECO:0000313" key="2">
    <source>
        <dbReference type="Proteomes" id="UP000238541"/>
    </source>
</evidence>
<proteinExistence type="predicted"/>
<dbReference type="Proteomes" id="UP000238541">
    <property type="component" value="Unassembled WGS sequence"/>
</dbReference>
<dbReference type="EMBL" id="NIRS01000004">
    <property type="protein sequence ID" value="PPK38101.1"/>
    <property type="molecule type" value="Genomic_DNA"/>
</dbReference>
<comment type="caution">
    <text evidence="1">The sequence shown here is derived from an EMBL/GenBank/DDBJ whole genome shotgun (WGS) entry which is preliminary data.</text>
</comment>
<protein>
    <submittedName>
        <fullName evidence="1">Uncharacterized protein</fullName>
    </submittedName>
</protein>
<dbReference type="AlphaFoldDB" id="A0A2S6FL02"/>
<accession>A0A2S6FL02</accession>